<evidence type="ECO:0000256" key="3">
    <source>
        <dbReference type="ARBA" id="ARBA00022679"/>
    </source>
</evidence>
<dbReference type="RefSeq" id="XP_019637617.1">
    <property type="nucleotide sequence ID" value="XM_019782058.1"/>
</dbReference>
<evidence type="ECO:0000256" key="8">
    <source>
        <dbReference type="ARBA" id="ARBA00023136"/>
    </source>
</evidence>
<accession>A0A6P5A315</accession>
<keyword evidence="12" id="KW-1185">Reference proteome</keyword>
<evidence type="ECO:0000256" key="9">
    <source>
        <dbReference type="ARBA" id="ARBA00023180"/>
    </source>
</evidence>
<feature type="compositionally biased region" description="Polar residues" evidence="10">
    <location>
        <begin position="227"/>
        <end position="239"/>
    </location>
</feature>
<proteinExistence type="inferred from homology"/>
<dbReference type="Pfam" id="PF06990">
    <property type="entry name" value="Gal-3-0_sulfotr"/>
    <property type="match status" value="2"/>
</dbReference>
<evidence type="ECO:0000256" key="11">
    <source>
        <dbReference type="SAM" id="Phobius"/>
    </source>
</evidence>
<comment type="subcellular location">
    <subcellularLocation>
        <location evidence="1">Golgi apparatus membrane</location>
        <topology evidence="1">Single-pass type II membrane protein</topology>
    </subcellularLocation>
</comment>
<evidence type="ECO:0000256" key="10">
    <source>
        <dbReference type="SAM" id="MobiDB-lite"/>
    </source>
</evidence>
<dbReference type="InterPro" id="IPR009729">
    <property type="entry name" value="Gal-3-0_sulfotransfrase"/>
</dbReference>
<keyword evidence="5" id="KW-0735">Signal-anchor</keyword>
<dbReference type="Gene3D" id="3.40.50.300">
    <property type="entry name" value="P-loop containing nucleotide triphosphate hydrolases"/>
    <property type="match status" value="1"/>
</dbReference>
<evidence type="ECO:0000256" key="1">
    <source>
        <dbReference type="ARBA" id="ARBA00004323"/>
    </source>
</evidence>
<dbReference type="SUPFAM" id="SSF52540">
    <property type="entry name" value="P-loop containing nucleoside triphosphate hydrolases"/>
    <property type="match status" value="1"/>
</dbReference>
<reference evidence="13" key="1">
    <citation type="submission" date="2025-08" db="UniProtKB">
        <authorList>
            <consortium name="RefSeq"/>
        </authorList>
    </citation>
    <scope>IDENTIFICATION</scope>
    <source>
        <tissue evidence="13">Gonad</tissue>
    </source>
</reference>
<evidence type="ECO:0000256" key="4">
    <source>
        <dbReference type="ARBA" id="ARBA00022692"/>
    </source>
</evidence>
<keyword evidence="6 11" id="KW-1133">Transmembrane helix</keyword>
<gene>
    <name evidence="13" type="primary">LOC109479978</name>
</gene>
<evidence type="ECO:0000256" key="6">
    <source>
        <dbReference type="ARBA" id="ARBA00022989"/>
    </source>
</evidence>
<dbReference type="Proteomes" id="UP000515135">
    <property type="component" value="Unplaced"/>
</dbReference>
<keyword evidence="8 11" id="KW-0472">Membrane</keyword>
<sequence length="488" mass="56724">MISLEFLVRMTVAVVVSCVIILAYYGTYIRYSSHSHVISAIEQPQPEVTEDIYFSTLLYKQKKTDNTTQWQCRFHENVAFMKIHKCGSSTTQNIFLRFGHVHRLLVALPKGEDKPQIGRFGKITEDDYEAPPRGTRWNVFAHHAVYNRSGILRLMPEDTKFVAILREPVDRFLSAFIYFKMAKYFPGMIGSSRPPRNARSTLDRFKARQKRGQRRIAVSNKKGPPRNSISRHTSPVSRSSTLNPAILQYLQNPARWDNIYRPGGPTDPNYEHACVRNCMVRDLGFPESLYENSEAIGDFIEGIEQDFTLVMILQYFDQSLVLLKRKMCWSIRDILYDHKHRTKNGKATKPNITDEMKQTFLKHNNADSMLFQHFNDSLWRQISQEGDDFQAEVRHFKQVNIEVTQYCGNKNKTSPLEVANSTWNEEFSVTPNFCSMLGRTRQTWDGILRSRYPNSKTVEILRPRYRGVYRKVKMYKKHGSLVHGRPGS</sequence>
<dbReference type="GO" id="GO:0001733">
    <property type="term" value="F:galactosylceramide sulfotransferase activity"/>
    <property type="evidence" value="ECO:0007669"/>
    <property type="project" value="InterPro"/>
</dbReference>
<dbReference type="PANTHER" id="PTHR14647">
    <property type="entry name" value="GALACTOSE-3-O-SULFOTRANSFERASE"/>
    <property type="match status" value="1"/>
</dbReference>
<evidence type="ECO:0000256" key="7">
    <source>
        <dbReference type="ARBA" id="ARBA00023034"/>
    </source>
</evidence>
<keyword evidence="9" id="KW-0325">Glycoprotein</keyword>
<dbReference type="PANTHER" id="PTHR14647:SF87">
    <property type="entry name" value="PUTATIVE-RELATED"/>
    <property type="match status" value="1"/>
</dbReference>
<dbReference type="GeneID" id="109479978"/>
<feature type="transmembrane region" description="Helical" evidence="11">
    <location>
        <begin position="6"/>
        <end position="25"/>
    </location>
</feature>
<dbReference type="OrthoDB" id="10391594at2759"/>
<evidence type="ECO:0000256" key="2">
    <source>
        <dbReference type="ARBA" id="ARBA00008124"/>
    </source>
</evidence>
<protein>
    <submittedName>
        <fullName evidence="13">Galactosylceramide sulfotransferase-like</fullName>
    </submittedName>
</protein>
<dbReference type="GO" id="GO:0009247">
    <property type="term" value="P:glycolipid biosynthetic process"/>
    <property type="evidence" value="ECO:0007669"/>
    <property type="project" value="InterPro"/>
</dbReference>
<organism evidence="12 13">
    <name type="scientific">Branchiostoma belcheri</name>
    <name type="common">Amphioxus</name>
    <dbReference type="NCBI Taxonomy" id="7741"/>
    <lineage>
        <taxon>Eukaryota</taxon>
        <taxon>Metazoa</taxon>
        <taxon>Chordata</taxon>
        <taxon>Cephalochordata</taxon>
        <taxon>Leptocardii</taxon>
        <taxon>Amphioxiformes</taxon>
        <taxon>Branchiostomatidae</taxon>
        <taxon>Branchiostoma</taxon>
    </lineage>
</organism>
<keyword evidence="4 11" id="KW-0812">Transmembrane</keyword>
<dbReference type="GO" id="GO:0000139">
    <property type="term" value="C:Golgi membrane"/>
    <property type="evidence" value="ECO:0007669"/>
    <property type="project" value="UniProtKB-SubCell"/>
</dbReference>
<evidence type="ECO:0000313" key="13">
    <source>
        <dbReference type="RefSeq" id="XP_019637617.1"/>
    </source>
</evidence>
<dbReference type="AlphaFoldDB" id="A0A6P5A315"/>
<keyword evidence="7" id="KW-0333">Golgi apparatus</keyword>
<keyword evidence="3" id="KW-0808">Transferase</keyword>
<feature type="region of interest" description="Disordered" evidence="10">
    <location>
        <begin position="206"/>
        <end position="239"/>
    </location>
</feature>
<evidence type="ECO:0000313" key="12">
    <source>
        <dbReference type="Proteomes" id="UP000515135"/>
    </source>
</evidence>
<dbReference type="KEGG" id="bbel:109479978"/>
<dbReference type="InterPro" id="IPR027417">
    <property type="entry name" value="P-loop_NTPase"/>
</dbReference>
<comment type="similarity">
    <text evidence="2">Belongs to the galactose-3-O-sulfotransferase family.</text>
</comment>
<evidence type="ECO:0000256" key="5">
    <source>
        <dbReference type="ARBA" id="ARBA00022968"/>
    </source>
</evidence>
<name>A0A6P5A315_BRABE</name>